<evidence type="ECO:0008006" key="5">
    <source>
        <dbReference type="Google" id="ProtNLM"/>
    </source>
</evidence>
<name>A0ABR5A9F3_9BACL</name>
<keyword evidence="4" id="KW-1185">Reference proteome</keyword>
<comment type="caution">
    <text evidence="3">The sequence shown here is derived from an EMBL/GenBank/DDBJ whole genome shotgun (WGS) entry which is preliminary data.</text>
</comment>
<dbReference type="EMBL" id="JXAL01000001">
    <property type="protein sequence ID" value="KIL37679.1"/>
    <property type="molecule type" value="Genomic_DNA"/>
</dbReference>
<dbReference type="Pfam" id="PF01547">
    <property type="entry name" value="SBP_bac_1"/>
    <property type="match status" value="1"/>
</dbReference>
<feature type="region of interest" description="Disordered" evidence="1">
    <location>
        <begin position="28"/>
        <end position="53"/>
    </location>
</feature>
<dbReference type="PANTHER" id="PTHR43649">
    <property type="entry name" value="ARABINOSE-BINDING PROTEIN-RELATED"/>
    <property type="match status" value="1"/>
</dbReference>
<evidence type="ECO:0000256" key="2">
    <source>
        <dbReference type="SAM" id="SignalP"/>
    </source>
</evidence>
<feature type="chain" id="PRO_5045949893" description="ABC transporter substrate-binding protein" evidence="2">
    <location>
        <begin position="23"/>
        <end position="263"/>
    </location>
</feature>
<evidence type="ECO:0000313" key="3">
    <source>
        <dbReference type="EMBL" id="KIL37679.1"/>
    </source>
</evidence>
<dbReference type="PANTHER" id="PTHR43649:SF12">
    <property type="entry name" value="DIACETYLCHITOBIOSE BINDING PROTEIN DASA"/>
    <property type="match status" value="1"/>
</dbReference>
<dbReference type="InterPro" id="IPR006059">
    <property type="entry name" value="SBP"/>
</dbReference>
<accession>A0ABR5A9F3</accession>
<evidence type="ECO:0000313" key="4">
    <source>
        <dbReference type="Proteomes" id="UP000054526"/>
    </source>
</evidence>
<protein>
    <recommendedName>
        <fullName evidence="5">ABC transporter substrate-binding protein</fullName>
    </recommendedName>
</protein>
<dbReference type="InterPro" id="IPR050490">
    <property type="entry name" value="Bact_solute-bd_prot1"/>
</dbReference>
<dbReference type="RefSeq" id="WP_041059477.1">
    <property type="nucleotide sequence ID" value="NZ_JXAL01000001.1"/>
</dbReference>
<reference evidence="3 4" key="1">
    <citation type="submission" date="2014-12" db="EMBL/GenBank/DDBJ databases">
        <title>Draft genome sequence of Cohnella kolymensis strain B-2846.</title>
        <authorList>
            <person name="Karlyshev A.V."/>
            <person name="Kudryashova E.B."/>
        </authorList>
    </citation>
    <scope>NUCLEOTIDE SEQUENCE [LARGE SCALE GENOMIC DNA]</scope>
    <source>
        <strain evidence="3 4">VKM B-2846</strain>
    </source>
</reference>
<feature type="signal peptide" evidence="2">
    <location>
        <begin position="1"/>
        <end position="22"/>
    </location>
</feature>
<sequence>MSKRISYFGAVMVLILSIVVTACSSGNKTSGASSSNSPESTSSSSSTPSSSEEKVTISYLDNIPSPERTALLKEIIGKFESKYPNIKVEYSSVAFEESYKKLMVMGASQSLPDVFNVDESMLGTMIPTGYLENLQSYVDKWDQKENLIEGVKNWPSKYKGDYYAVPDAFMLQALFIRSDWFKEKSLQPRIDTWDQYFEYGKQLTDAAKGQYGISFRGGPNGIVRYMEYLASLTETPGWFDADGNPITSKPEALEAFKKILRGI</sequence>
<dbReference type="Gene3D" id="3.40.190.10">
    <property type="entry name" value="Periplasmic binding protein-like II"/>
    <property type="match status" value="1"/>
</dbReference>
<feature type="compositionally biased region" description="Low complexity" evidence="1">
    <location>
        <begin position="28"/>
        <end position="50"/>
    </location>
</feature>
<gene>
    <name evidence="3" type="ORF">SD71_03560</name>
</gene>
<dbReference type="PROSITE" id="PS51257">
    <property type="entry name" value="PROKAR_LIPOPROTEIN"/>
    <property type="match status" value="1"/>
</dbReference>
<evidence type="ECO:0000256" key="1">
    <source>
        <dbReference type="SAM" id="MobiDB-lite"/>
    </source>
</evidence>
<dbReference type="Proteomes" id="UP000054526">
    <property type="component" value="Unassembled WGS sequence"/>
</dbReference>
<organism evidence="3 4">
    <name type="scientific">Cohnella kolymensis</name>
    <dbReference type="NCBI Taxonomy" id="1590652"/>
    <lineage>
        <taxon>Bacteria</taxon>
        <taxon>Bacillati</taxon>
        <taxon>Bacillota</taxon>
        <taxon>Bacilli</taxon>
        <taxon>Bacillales</taxon>
        <taxon>Paenibacillaceae</taxon>
        <taxon>Cohnella</taxon>
    </lineage>
</organism>
<dbReference type="SUPFAM" id="SSF53850">
    <property type="entry name" value="Periplasmic binding protein-like II"/>
    <property type="match status" value="1"/>
</dbReference>
<proteinExistence type="predicted"/>
<keyword evidence="2" id="KW-0732">Signal</keyword>